<comment type="catalytic activity">
    <reaction evidence="7">
        <text>guanosine(2445) in 23S rRNA + S-adenosyl-L-methionine = N(2)-methylguanosine(2445) in 23S rRNA + S-adenosyl-L-homocysteine + H(+)</text>
        <dbReference type="Rhea" id="RHEA:42740"/>
        <dbReference type="Rhea" id="RHEA-COMP:10215"/>
        <dbReference type="Rhea" id="RHEA-COMP:10216"/>
        <dbReference type="ChEBI" id="CHEBI:15378"/>
        <dbReference type="ChEBI" id="CHEBI:57856"/>
        <dbReference type="ChEBI" id="CHEBI:59789"/>
        <dbReference type="ChEBI" id="CHEBI:74269"/>
        <dbReference type="ChEBI" id="CHEBI:74481"/>
        <dbReference type="EC" id="2.1.1.173"/>
    </reaction>
</comment>
<dbReference type="PANTHER" id="PTHR47313:SF1">
    <property type="entry name" value="RIBOSOMAL RNA LARGE SUBUNIT METHYLTRANSFERASE K_L"/>
    <property type="match status" value="1"/>
</dbReference>
<organism evidence="10 11">
    <name type="scientific">Pseudofulvimonas gallinarii</name>
    <dbReference type="NCBI Taxonomy" id="634155"/>
    <lineage>
        <taxon>Bacteria</taxon>
        <taxon>Pseudomonadati</taxon>
        <taxon>Pseudomonadota</taxon>
        <taxon>Gammaproteobacteria</taxon>
        <taxon>Lysobacterales</taxon>
        <taxon>Rhodanobacteraceae</taxon>
        <taxon>Pseudofulvimonas</taxon>
    </lineage>
</organism>
<evidence type="ECO:0000256" key="6">
    <source>
        <dbReference type="ARBA" id="ARBA00022884"/>
    </source>
</evidence>
<dbReference type="GO" id="GO:0005737">
    <property type="term" value="C:cytoplasm"/>
    <property type="evidence" value="ECO:0007669"/>
    <property type="project" value="UniProtKB-SubCell"/>
</dbReference>
<accession>A0A4S3L026</accession>
<dbReference type="InterPro" id="IPR019614">
    <property type="entry name" value="SAM-dep_methyl-trfase"/>
</dbReference>
<comment type="subcellular location">
    <subcellularLocation>
        <location evidence="7">Cytoplasm</location>
    </subcellularLocation>
</comment>
<comment type="similarity">
    <text evidence="7">Belongs to the methyltransferase superfamily. RlmKL family.</text>
</comment>
<comment type="function">
    <text evidence="7">Specifically methylates the guanine in position 2445 (m2G2445) and the guanine in position 2069 (m7G2069) of 23S rRNA.</text>
</comment>
<dbReference type="Proteomes" id="UP000294599">
    <property type="component" value="Unassembled WGS sequence"/>
</dbReference>
<dbReference type="GO" id="GO:0003723">
    <property type="term" value="F:RNA binding"/>
    <property type="evidence" value="ECO:0007669"/>
    <property type="project" value="UniProtKB-UniRule"/>
</dbReference>
<keyword evidence="2 7" id="KW-0698">rRNA processing</keyword>
<keyword evidence="4 7" id="KW-0808">Transferase</keyword>
<keyword evidence="5 7" id="KW-0949">S-adenosyl-L-methionine</keyword>
<evidence type="ECO:0000256" key="7">
    <source>
        <dbReference type="HAMAP-Rule" id="MF_01858"/>
    </source>
</evidence>
<dbReference type="Gene3D" id="3.40.50.150">
    <property type="entry name" value="Vaccinia Virus protein VP39"/>
    <property type="match status" value="2"/>
</dbReference>
<dbReference type="Gene3D" id="3.30.2130.30">
    <property type="match status" value="1"/>
</dbReference>
<proteinExistence type="inferred from homology"/>
<sequence>MSAVRYFATCAKGLEYLLVDELKSIGAVDAHEALAGVHFSGAGDLGLRACLWSRLASRVLLPLAEFDADGPDALYEGVMAVDWSRHLDAGRSFAIDATARASTINQGMFAGQRAKDAIVDQLRARDGHRPDVDPDNPDVRLNLRLVKNRAVLGLDLSGEPLHRRGWRQGQGEAPLKETLAAAMLLRAGWPADAASGAHLLDPFCGIGTIAIEAAWMAADIAPGILRALPGCAGWPGFDAAAWNALREEAFQRREKGLAATTVAIEGVDLDPRVVDLAKRHAQTAGVGELVSFRHGNALARPTPSPRPPLLVSNLPYGARLGDDRSTRDLYQRFGQSVREHFPDSRLALLTLADGRGRALGLRARKRYALSNGRLACELLLIEPVREAERAPVVEAPLSAGAQMVANRLRKNQDRMRKRLQREGITCYRLYDADLPEYAAAVDIYEDHAVVQEYQAPAQIPAETARRRLGELIRAVRDVLAMPRERVTVKTRRRQHQDQGDQYLPTGRGDTVLIAQEQGLRFEVRLRDYLDTGLYLDHRPVRAWLRDHARDRDMLNLFCYTGAGTVHAAAGGARTTTSVDLSTTYLAWAQRNLELNGFTGPRHRLVQADVMRWLDARPGRYDLVYVDPPTFSNSKGADDFDVQRQHVELLHACGNLLTPGGEIVFSNHFRRFRLDHDALASRFHIEDRSAAMLPFDFARDPRIHQVFLLRPRRD</sequence>
<dbReference type="SUPFAM" id="SSF53335">
    <property type="entry name" value="S-adenosyl-L-methionine-dependent methyltransferases"/>
    <property type="match status" value="2"/>
</dbReference>
<comment type="catalytic activity">
    <reaction evidence="7">
        <text>guanosine(2069) in 23S rRNA + S-adenosyl-L-methionine = N(2)-methylguanosine(2069) in 23S rRNA + S-adenosyl-L-homocysteine + H(+)</text>
        <dbReference type="Rhea" id="RHEA:43772"/>
        <dbReference type="Rhea" id="RHEA-COMP:10688"/>
        <dbReference type="Rhea" id="RHEA-COMP:10689"/>
        <dbReference type="ChEBI" id="CHEBI:15378"/>
        <dbReference type="ChEBI" id="CHEBI:57856"/>
        <dbReference type="ChEBI" id="CHEBI:59789"/>
        <dbReference type="ChEBI" id="CHEBI:74269"/>
        <dbReference type="ChEBI" id="CHEBI:74481"/>
        <dbReference type="EC" id="2.1.1.264"/>
    </reaction>
</comment>
<protein>
    <recommendedName>
        <fullName evidence="7">Ribosomal RNA large subunit methyltransferase K/L</fullName>
    </recommendedName>
    <domain>
        <recommendedName>
            <fullName evidence="7">23S rRNA m2G2445 methyltransferase</fullName>
            <ecNumber evidence="7">2.1.1.173</ecNumber>
        </recommendedName>
        <alternativeName>
            <fullName evidence="7">rRNA (guanine-N(2)-)-methyltransferase RlmL</fullName>
        </alternativeName>
    </domain>
    <domain>
        <recommendedName>
            <fullName evidence="7">23S rRNA m7G2069 methyltransferase</fullName>
            <ecNumber evidence="7">2.1.1.264</ecNumber>
        </recommendedName>
        <alternativeName>
            <fullName evidence="7">rRNA (guanine-N(7)-)-methyltransferase RlmK</fullName>
        </alternativeName>
    </domain>
</protein>
<keyword evidence="11" id="KW-1185">Reference proteome</keyword>
<evidence type="ECO:0000256" key="5">
    <source>
        <dbReference type="ARBA" id="ARBA00022691"/>
    </source>
</evidence>
<dbReference type="OrthoDB" id="9809404at2"/>
<evidence type="ECO:0000256" key="1">
    <source>
        <dbReference type="ARBA" id="ARBA00022490"/>
    </source>
</evidence>
<dbReference type="GO" id="GO:0070043">
    <property type="term" value="F:rRNA (guanine-N7-)-methyltransferase activity"/>
    <property type="evidence" value="ECO:0007669"/>
    <property type="project" value="UniProtKB-UniRule"/>
</dbReference>
<keyword evidence="3 7" id="KW-0489">Methyltransferase</keyword>
<evidence type="ECO:0000256" key="2">
    <source>
        <dbReference type="ARBA" id="ARBA00022552"/>
    </source>
</evidence>
<comment type="caution">
    <text evidence="10">The sequence shown here is derived from an EMBL/GenBank/DDBJ whole genome shotgun (WGS) entry which is preliminary data.</text>
</comment>
<keyword evidence="6 8" id="KW-0694">RNA-binding</keyword>
<dbReference type="Pfam" id="PF10672">
    <property type="entry name" value="Methyltrans_SAM"/>
    <property type="match status" value="1"/>
</dbReference>
<dbReference type="CDD" id="cd02440">
    <property type="entry name" value="AdoMet_MTases"/>
    <property type="match status" value="1"/>
</dbReference>
<evidence type="ECO:0000256" key="8">
    <source>
        <dbReference type="PROSITE-ProRule" id="PRU00529"/>
    </source>
</evidence>
<dbReference type="Pfam" id="PF01170">
    <property type="entry name" value="UPF0020"/>
    <property type="match status" value="1"/>
</dbReference>
<dbReference type="PROSITE" id="PS51165">
    <property type="entry name" value="THUMP"/>
    <property type="match status" value="1"/>
</dbReference>
<dbReference type="EC" id="2.1.1.264" evidence="7"/>
<reference evidence="10 11" key="1">
    <citation type="submission" date="2019-03" db="EMBL/GenBank/DDBJ databases">
        <title>Genomic Encyclopedia of Type Strains, Phase IV (KMG-IV): sequencing the most valuable type-strain genomes for metagenomic binning, comparative biology and taxonomic classification.</title>
        <authorList>
            <person name="Goeker M."/>
        </authorList>
    </citation>
    <scope>NUCLEOTIDE SEQUENCE [LARGE SCALE GENOMIC DNA]</scope>
    <source>
        <strain evidence="10 11">DSM 21944</strain>
    </source>
</reference>
<dbReference type="CDD" id="cd11715">
    <property type="entry name" value="THUMP_AdoMetMT"/>
    <property type="match status" value="1"/>
</dbReference>
<keyword evidence="1 7" id="KW-0963">Cytoplasm</keyword>
<dbReference type="Gene3D" id="3.30.750.80">
    <property type="entry name" value="RNA methyltransferase domain (HRMD) like"/>
    <property type="match status" value="1"/>
</dbReference>
<dbReference type="PIRSF" id="PIRSF037618">
    <property type="entry name" value="RNA_Mtase_bacteria_prd"/>
    <property type="match status" value="1"/>
</dbReference>
<evidence type="ECO:0000259" key="9">
    <source>
        <dbReference type="PROSITE" id="PS51165"/>
    </source>
</evidence>
<gene>
    <name evidence="7" type="primary">rlmL</name>
    <name evidence="10" type="ORF">EDC25_101135</name>
</gene>
<dbReference type="PANTHER" id="PTHR47313">
    <property type="entry name" value="RIBOSOMAL RNA LARGE SUBUNIT METHYLTRANSFERASE K/L"/>
    <property type="match status" value="1"/>
</dbReference>
<dbReference type="SMART" id="SM00981">
    <property type="entry name" value="THUMP"/>
    <property type="match status" value="1"/>
</dbReference>
<dbReference type="EC" id="2.1.1.173" evidence="7"/>
<dbReference type="InterPro" id="IPR054170">
    <property type="entry name" value="RlmL_1st"/>
</dbReference>
<name>A0A4S3L026_9GAMM</name>
<dbReference type="RefSeq" id="WP_123521805.1">
    <property type="nucleotide sequence ID" value="NZ_JBHLWF010000005.1"/>
</dbReference>
<feature type="domain" description="THUMP" evidence="9">
    <location>
        <begin position="45"/>
        <end position="156"/>
    </location>
</feature>
<dbReference type="InterPro" id="IPR000241">
    <property type="entry name" value="RlmKL-like_Mtase"/>
</dbReference>
<dbReference type="GO" id="GO:0052915">
    <property type="term" value="F:23S rRNA (guanine(2445)-N(2))-methyltransferase activity"/>
    <property type="evidence" value="ECO:0007669"/>
    <property type="project" value="UniProtKB-UniRule"/>
</dbReference>
<dbReference type="Pfam" id="PF22020">
    <property type="entry name" value="RlmL_1st"/>
    <property type="match status" value="1"/>
</dbReference>
<dbReference type="InterPro" id="IPR029063">
    <property type="entry name" value="SAM-dependent_MTases_sf"/>
</dbReference>
<dbReference type="HAMAP" id="MF_01858">
    <property type="entry name" value="23SrRNA_methyltr_KL"/>
    <property type="match status" value="1"/>
</dbReference>
<dbReference type="AlphaFoldDB" id="A0A4S3L026"/>
<evidence type="ECO:0000256" key="3">
    <source>
        <dbReference type="ARBA" id="ARBA00022603"/>
    </source>
</evidence>
<evidence type="ECO:0000256" key="4">
    <source>
        <dbReference type="ARBA" id="ARBA00022679"/>
    </source>
</evidence>
<dbReference type="EMBL" id="SMAF01000001">
    <property type="protein sequence ID" value="TCT01277.1"/>
    <property type="molecule type" value="Genomic_DNA"/>
</dbReference>
<evidence type="ECO:0000313" key="10">
    <source>
        <dbReference type="EMBL" id="TCT01277.1"/>
    </source>
</evidence>
<dbReference type="InterPro" id="IPR004114">
    <property type="entry name" value="THUMP_dom"/>
</dbReference>
<dbReference type="Pfam" id="PF02926">
    <property type="entry name" value="THUMP"/>
    <property type="match status" value="1"/>
</dbReference>
<evidence type="ECO:0000313" key="11">
    <source>
        <dbReference type="Proteomes" id="UP000294599"/>
    </source>
</evidence>
<dbReference type="InterPro" id="IPR017244">
    <property type="entry name" value="23SrRNA_methyltr_KL"/>
</dbReference>
<dbReference type="NCBIfam" id="NF008748">
    <property type="entry name" value="PRK11783.1"/>
    <property type="match status" value="1"/>
</dbReference>